<gene>
    <name evidence="1" type="ORF">PPACK8108_LOCUS3492</name>
</gene>
<proteinExistence type="predicted"/>
<name>A0AAV0ALE8_PHAPC</name>
<evidence type="ECO:0000313" key="2">
    <source>
        <dbReference type="Proteomes" id="UP001153365"/>
    </source>
</evidence>
<sequence>MGQRQSELTDSDQARKNEDWNPSLEDIELTKSMLIYRFKLPIEVVDDILSLAEYWSSDELVYDQLLTIYESRRVLIRIDDLFEELDYLHLVRPVGFLSEEEKFEEVIRSRKQYSLKLKRIQWKINAHDQGWSSYPADHGTFRNSWTWFEAMVTADGDSQDLSQSSDQEDWHQICKNFHAVSEFREQTIIWKPDHSILKKINQALLDRLSNDGNSNNSFLKIGITVRAVAQFPGWANTIQRVKCQFFYSI</sequence>
<dbReference type="AlphaFoldDB" id="A0AAV0ALE8"/>
<comment type="caution">
    <text evidence="1">The sequence shown here is derived from an EMBL/GenBank/DDBJ whole genome shotgun (WGS) entry which is preliminary data.</text>
</comment>
<keyword evidence="2" id="KW-1185">Reference proteome</keyword>
<accession>A0AAV0ALE8</accession>
<evidence type="ECO:0000313" key="1">
    <source>
        <dbReference type="EMBL" id="CAH7668919.1"/>
    </source>
</evidence>
<dbReference type="Proteomes" id="UP001153365">
    <property type="component" value="Unassembled WGS sequence"/>
</dbReference>
<protein>
    <submittedName>
        <fullName evidence="1">Expressed protein</fullName>
    </submittedName>
</protein>
<reference evidence="1" key="1">
    <citation type="submission" date="2022-06" db="EMBL/GenBank/DDBJ databases">
        <authorList>
            <consortium name="SYNGENTA / RWTH Aachen University"/>
        </authorList>
    </citation>
    <scope>NUCLEOTIDE SEQUENCE</scope>
</reference>
<organism evidence="1 2">
    <name type="scientific">Phakopsora pachyrhizi</name>
    <name type="common">Asian soybean rust disease fungus</name>
    <dbReference type="NCBI Taxonomy" id="170000"/>
    <lineage>
        <taxon>Eukaryota</taxon>
        <taxon>Fungi</taxon>
        <taxon>Dikarya</taxon>
        <taxon>Basidiomycota</taxon>
        <taxon>Pucciniomycotina</taxon>
        <taxon>Pucciniomycetes</taxon>
        <taxon>Pucciniales</taxon>
        <taxon>Phakopsoraceae</taxon>
        <taxon>Phakopsora</taxon>
    </lineage>
</organism>
<dbReference type="EMBL" id="CALTRL010000620">
    <property type="protein sequence ID" value="CAH7668919.1"/>
    <property type="molecule type" value="Genomic_DNA"/>
</dbReference>